<sequence length="125" mass="14858">MSNIRSKPNNITPQLVYMWERSNEPWGAKDCQSKFIYANPAFYQLLNLPEYFDITRISTDKLPSPIAEYEEEYYHQDQKVIQTMQKVTSMETLTQTEWEVLFLTLRSLDEESISEKLMLSTEYII</sequence>
<proteinExistence type="predicted"/>
<dbReference type="EMBL" id="JGVH01000096">
    <property type="protein sequence ID" value="KER01240.1"/>
    <property type="molecule type" value="Genomic_DNA"/>
</dbReference>
<comment type="caution">
    <text evidence="2">The sequence shown here is derived from an EMBL/GenBank/DDBJ whole genome shotgun (WGS) entry which is preliminary data.</text>
</comment>
<dbReference type="Proteomes" id="UP000028002">
    <property type="component" value="Unassembled WGS sequence"/>
</dbReference>
<dbReference type="Pfam" id="PF08448">
    <property type="entry name" value="PAS_4"/>
    <property type="match status" value="1"/>
</dbReference>
<organism evidence="2 3">
    <name type="scientific">Photorhabdus temperata subsp. temperata Meg1</name>
    <dbReference type="NCBI Taxonomy" id="1393735"/>
    <lineage>
        <taxon>Bacteria</taxon>
        <taxon>Pseudomonadati</taxon>
        <taxon>Pseudomonadota</taxon>
        <taxon>Gammaproteobacteria</taxon>
        <taxon>Enterobacterales</taxon>
        <taxon>Morganellaceae</taxon>
        <taxon>Photorhabdus</taxon>
    </lineage>
</organism>
<dbReference type="RefSeq" id="WP_023046486.1">
    <property type="nucleotide sequence ID" value="NZ_CAWLUD010000096.1"/>
</dbReference>
<dbReference type="AlphaFoldDB" id="A0A081RRD7"/>
<feature type="domain" description="PAS fold-4" evidence="1">
    <location>
        <begin position="19"/>
        <end position="111"/>
    </location>
</feature>
<reference evidence="2 3" key="1">
    <citation type="submission" date="2014-03" db="EMBL/GenBank/DDBJ databases">
        <title>Draft Genome of Photorhabdus temperata Meg1.</title>
        <authorList>
            <person name="Hurst S.G.IV."/>
            <person name="Morris K."/>
            <person name="Thomas K."/>
            <person name="Tisa L.S."/>
        </authorList>
    </citation>
    <scope>NUCLEOTIDE SEQUENCE [LARGE SCALE GENOMIC DNA]</scope>
    <source>
        <strain evidence="2 3">Meg1</strain>
    </source>
</reference>
<evidence type="ECO:0000259" key="1">
    <source>
        <dbReference type="Pfam" id="PF08448"/>
    </source>
</evidence>
<evidence type="ECO:0000313" key="3">
    <source>
        <dbReference type="Proteomes" id="UP000028002"/>
    </source>
</evidence>
<gene>
    <name evidence="2" type="ORF">MEG1DRAFT_04164</name>
</gene>
<accession>A0A081RRD7</accession>
<protein>
    <recommendedName>
        <fullName evidence="1">PAS fold-4 domain-containing protein</fullName>
    </recommendedName>
</protein>
<evidence type="ECO:0000313" key="2">
    <source>
        <dbReference type="EMBL" id="KER01240.1"/>
    </source>
</evidence>
<dbReference type="PATRIC" id="fig|1393735.3.peg.4264"/>
<dbReference type="InterPro" id="IPR013656">
    <property type="entry name" value="PAS_4"/>
</dbReference>
<name>A0A081RRD7_PHOTE</name>